<protein>
    <submittedName>
        <fullName evidence="1">Uncharacterized protein</fullName>
    </submittedName>
</protein>
<dbReference type="EMBL" id="LABX01000243">
    <property type="protein sequence ID" value="KMO28537.1"/>
    <property type="molecule type" value="Genomic_DNA"/>
</dbReference>
<organism evidence="1 2">
    <name type="scientific">Methylobacterium aquaticum</name>
    <dbReference type="NCBI Taxonomy" id="270351"/>
    <lineage>
        <taxon>Bacteria</taxon>
        <taxon>Pseudomonadati</taxon>
        <taxon>Pseudomonadota</taxon>
        <taxon>Alphaproteobacteria</taxon>
        <taxon>Hyphomicrobiales</taxon>
        <taxon>Methylobacteriaceae</taxon>
        <taxon>Methylobacterium</taxon>
    </lineage>
</organism>
<evidence type="ECO:0000313" key="1">
    <source>
        <dbReference type="EMBL" id="KMO28537.1"/>
    </source>
</evidence>
<accession>A0A0J6S4M8</accession>
<dbReference type="OrthoDB" id="8000278at2"/>
<dbReference type="Proteomes" id="UP000035929">
    <property type="component" value="Unassembled WGS sequence"/>
</dbReference>
<name>A0A0J6S4M8_9HYPH</name>
<proteinExistence type="predicted"/>
<dbReference type="RefSeq" id="WP_048466893.1">
    <property type="nucleotide sequence ID" value="NZ_LABX01000243.1"/>
</dbReference>
<dbReference type="AlphaFoldDB" id="A0A0J6S4M8"/>
<gene>
    <name evidence="1" type="ORF">VP06_27050</name>
</gene>
<dbReference type="PATRIC" id="fig|270351.6.peg.3586"/>
<reference evidence="1 2" key="1">
    <citation type="submission" date="2015-03" db="EMBL/GenBank/DDBJ databases">
        <title>Genome sequencing of Methylobacterium aquaticum DSM16371 type strain.</title>
        <authorList>
            <person name="Chaudhry V."/>
            <person name="Patil P.B."/>
        </authorList>
    </citation>
    <scope>NUCLEOTIDE SEQUENCE [LARGE SCALE GENOMIC DNA]</scope>
    <source>
        <strain evidence="1 2">DSM 16371</strain>
    </source>
</reference>
<sequence>MTWLLLQEGRLLFRGTYADALDYGERHQLIARSWHEDGTEVSTRIVDRSVMLLPEAMWTRSRRAAA</sequence>
<comment type="caution">
    <text evidence="1">The sequence shown here is derived from an EMBL/GenBank/DDBJ whole genome shotgun (WGS) entry which is preliminary data.</text>
</comment>
<evidence type="ECO:0000313" key="2">
    <source>
        <dbReference type="Proteomes" id="UP000035929"/>
    </source>
</evidence>